<feature type="compositionally biased region" description="Low complexity" evidence="1">
    <location>
        <begin position="1"/>
        <end position="13"/>
    </location>
</feature>
<feature type="region of interest" description="Disordered" evidence="1">
    <location>
        <begin position="156"/>
        <end position="198"/>
    </location>
</feature>
<feature type="region of interest" description="Disordered" evidence="1">
    <location>
        <begin position="1"/>
        <end position="108"/>
    </location>
</feature>
<feature type="compositionally biased region" description="Low complexity" evidence="1">
    <location>
        <begin position="73"/>
        <end position="89"/>
    </location>
</feature>
<feature type="compositionally biased region" description="Acidic residues" evidence="1">
    <location>
        <begin position="182"/>
        <end position="197"/>
    </location>
</feature>
<feature type="region of interest" description="Disordered" evidence="1">
    <location>
        <begin position="284"/>
        <end position="317"/>
    </location>
</feature>
<accession>A0A0F7SSS2</accession>
<evidence type="ECO:0000313" key="2">
    <source>
        <dbReference type="EMBL" id="CED83595.1"/>
    </source>
</evidence>
<proteinExistence type="predicted"/>
<sequence length="329" mass="36203">MSVSSPVAMASSPIRSSPLGPNRVRNLPPPSHTHPSSFSSPSHSHSHFGSRNLNFRAGHSNRSHGPPHSRKFPASSPSTRRSSRPDSGSNRSDLCSFSPSPILSRSTSTSSLIAGGFFNTAPDFHSGENGLGFTSVTQNLWRDKFRARCADRVSADKKKALGRKRSNVGSSEASDADGMTLDAEEDDEEDGEDEFEQEIFRRIMRSQEARRQKEFTRSSTSIGIPLEALLEDEVRGGWKENIQEMEGMEEEIEMEEEVDEFDPEYLEYLLDQGCATSSDILDSAKARSMPSQISIDPPPCPQCPPTDAQTESRPGSSMAILKIKRVIVQ</sequence>
<feature type="compositionally biased region" description="Basic residues" evidence="1">
    <location>
        <begin position="59"/>
        <end position="71"/>
    </location>
</feature>
<reference evidence="2" key="1">
    <citation type="submission" date="2014-08" db="EMBL/GenBank/DDBJ databases">
        <authorList>
            <person name="Sharma Rahul"/>
            <person name="Thines Marco"/>
        </authorList>
    </citation>
    <scope>NUCLEOTIDE SEQUENCE</scope>
</reference>
<evidence type="ECO:0000256" key="1">
    <source>
        <dbReference type="SAM" id="MobiDB-lite"/>
    </source>
</evidence>
<organism evidence="2">
    <name type="scientific">Phaffia rhodozyma</name>
    <name type="common">Yeast</name>
    <name type="synonym">Xanthophyllomyces dendrorhous</name>
    <dbReference type="NCBI Taxonomy" id="264483"/>
    <lineage>
        <taxon>Eukaryota</taxon>
        <taxon>Fungi</taxon>
        <taxon>Dikarya</taxon>
        <taxon>Basidiomycota</taxon>
        <taxon>Agaricomycotina</taxon>
        <taxon>Tremellomycetes</taxon>
        <taxon>Cystofilobasidiales</taxon>
        <taxon>Mrakiaceae</taxon>
        <taxon>Phaffia</taxon>
    </lineage>
</organism>
<protein>
    <submittedName>
        <fullName evidence="2">Uncharacterized protein</fullName>
    </submittedName>
</protein>
<feature type="compositionally biased region" description="Low complexity" evidence="1">
    <location>
        <begin position="96"/>
        <end position="108"/>
    </location>
</feature>
<dbReference type="AlphaFoldDB" id="A0A0F7SSS2"/>
<dbReference type="EMBL" id="LN483157">
    <property type="protein sequence ID" value="CED83595.1"/>
    <property type="molecule type" value="Genomic_DNA"/>
</dbReference>
<name>A0A0F7SSS2_PHARH</name>
<feature type="compositionally biased region" description="Low complexity" evidence="1">
    <location>
        <begin position="33"/>
        <end position="43"/>
    </location>
</feature>